<dbReference type="AlphaFoldDB" id="A0A423LMC0"/>
<reference evidence="1 2" key="1">
    <citation type="submission" date="2016-10" db="EMBL/GenBank/DDBJ databases">
        <title>Comparative genome analysis of multiple Pseudomonas spp. focuses on biocontrol and plant growth promoting traits.</title>
        <authorList>
            <person name="Tao X.-Y."/>
            <person name="Taylor C.G."/>
        </authorList>
    </citation>
    <scope>NUCLEOTIDE SEQUENCE [LARGE SCALE GENOMIC DNA]</scope>
    <source>
        <strain evidence="1 2">24D3</strain>
    </source>
</reference>
<name>A0A423LMC0_PSEFL</name>
<sequence length="74" mass="8171">MDNYYVSPTADGWELKKAGAQRASKRAATKKEIVSALADFFEGKTASVKIKKADGTFEEERTYPRLADPRSSKG</sequence>
<accession>A0A423LMC0</accession>
<dbReference type="Proteomes" id="UP000285757">
    <property type="component" value="Unassembled WGS sequence"/>
</dbReference>
<dbReference type="Pfam" id="PF09954">
    <property type="entry name" value="DUF2188"/>
    <property type="match status" value="1"/>
</dbReference>
<evidence type="ECO:0008006" key="3">
    <source>
        <dbReference type="Google" id="ProtNLM"/>
    </source>
</evidence>
<proteinExistence type="predicted"/>
<dbReference type="RefSeq" id="WP_123531465.1">
    <property type="nucleotide sequence ID" value="NZ_MOBU01000006.1"/>
</dbReference>
<organism evidence="1 2">
    <name type="scientific">Pseudomonas fluorescens</name>
    <dbReference type="NCBI Taxonomy" id="294"/>
    <lineage>
        <taxon>Bacteria</taxon>
        <taxon>Pseudomonadati</taxon>
        <taxon>Pseudomonadota</taxon>
        <taxon>Gammaproteobacteria</taxon>
        <taxon>Pseudomonadales</taxon>
        <taxon>Pseudomonadaceae</taxon>
        <taxon>Pseudomonas</taxon>
    </lineage>
</organism>
<evidence type="ECO:0000313" key="2">
    <source>
        <dbReference type="Proteomes" id="UP000285757"/>
    </source>
</evidence>
<protein>
    <recommendedName>
        <fullName evidence="3">DUF2188 domain-containing protein</fullName>
    </recommendedName>
</protein>
<dbReference type="InterPro" id="IPR018691">
    <property type="entry name" value="DUF2188"/>
</dbReference>
<evidence type="ECO:0000313" key="1">
    <source>
        <dbReference type="EMBL" id="RON69388.1"/>
    </source>
</evidence>
<gene>
    <name evidence="1" type="ORF">BK671_08110</name>
</gene>
<dbReference type="EMBL" id="MOBU01000006">
    <property type="protein sequence ID" value="RON69388.1"/>
    <property type="molecule type" value="Genomic_DNA"/>
</dbReference>
<comment type="caution">
    <text evidence="1">The sequence shown here is derived from an EMBL/GenBank/DDBJ whole genome shotgun (WGS) entry which is preliminary data.</text>
</comment>